<proteinExistence type="predicted"/>
<reference evidence="1" key="2">
    <citation type="journal article" date="2015" name="Data Brief">
        <title>Shoot transcriptome of the giant reed, Arundo donax.</title>
        <authorList>
            <person name="Barrero R.A."/>
            <person name="Guerrero F.D."/>
            <person name="Moolhuijzen P."/>
            <person name="Goolsby J.A."/>
            <person name="Tidwell J."/>
            <person name="Bellgard S.E."/>
            <person name="Bellgard M.I."/>
        </authorList>
    </citation>
    <scope>NUCLEOTIDE SEQUENCE</scope>
    <source>
        <tissue evidence="1">Shoot tissue taken approximately 20 cm above the soil surface</tissue>
    </source>
</reference>
<name>A0A0A8Z8W4_ARUDO</name>
<dbReference type="EMBL" id="GBRH01262031">
    <property type="protein sequence ID" value="JAD35864.1"/>
    <property type="molecule type" value="Transcribed_RNA"/>
</dbReference>
<protein>
    <submittedName>
        <fullName evidence="1">Uncharacterized protein</fullName>
    </submittedName>
</protein>
<reference evidence="1" key="1">
    <citation type="submission" date="2014-09" db="EMBL/GenBank/DDBJ databases">
        <authorList>
            <person name="Magalhaes I.L.F."/>
            <person name="Oliveira U."/>
            <person name="Santos F.R."/>
            <person name="Vidigal T.H.D.A."/>
            <person name="Brescovit A.D."/>
            <person name="Santos A.J."/>
        </authorList>
    </citation>
    <scope>NUCLEOTIDE SEQUENCE</scope>
    <source>
        <tissue evidence="1">Shoot tissue taken approximately 20 cm above the soil surface</tissue>
    </source>
</reference>
<sequence>MEMSEQKYGISFMVGNIWKMCQWSCSPPIISYFELRESGASIFETKLSWFMCA</sequence>
<evidence type="ECO:0000313" key="1">
    <source>
        <dbReference type="EMBL" id="JAD35864.1"/>
    </source>
</evidence>
<dbReference type="AlphaFoldDB" id="A0A0A8Z8W4"/>
<organism evidence="1">
    <name type="scientific">Arundo donax</name>
    <name type="common">Giant reed</name>
    <name type="synonym">Donax arundinaceus</name>
    <dbReference type="NCBI Taxonomy" id="35708"/>
    <lineage>
        <taxon>Eukaryota</taxon>
        <taxon>Viridiplantae</taxon>
        <taxon>Streptophyta</taxon>
        <taxon>Embryophyta</taxon>
        <taxon>Tracheophyta</taxon>
        <taxon>Spermatophyta</taxon>
        <taxon>Magnoliopsida</taxon>
        <taxon>Liliopsida</taxon>
        <taxon>Poales</taxon>
        <taxon>Poaceae</taxon>
        <taxon>PACMAD clade</taxon>
        <taxon>Arundinoideae</taxon>
        <taxon>Arundineae</taxon>
        <taxon>Arundo</taxon>
    </lineage>
</organism>
<accession>A0A0A8Z8W4</accession>